<gene>
    <name evidence="2" type="ORF">QWJ41_11450</name>
</gene>
<sequence>MSPGVKVALVPGVLALLPAYAGRTDPIAELRGACLAAVEWLGEDVLVVADPQGRRVAEALGASPGLGDGRRRGSSLLDQRRDGGFETVASATSSTGVGASSVLVVANGSARRSEKAPGHLDERAAAYDAELEKALRAGDVDALRALDPSLAEELMVGNVAGFVRLGDLLTPGLAPEVDYADDPFGVQYWVMRWSA</sequence>
<reference evidence="2" key="1">
    <citation type="submission" date="2023-06" db="EMBL/GenBank/DDBJ databases">
        <title>Genome sequence of Nocardioides sp. SOB44.</title>
        <authorList>
            <person name="Zhang G."/>
        </authorList>
    </citation>
    <scope>NUCLEOTIDE SEQUENCE</scope>
    <source>
        <strain evidence="2">SOB44</strain>
    </source>
</reference>
<evidence type="ECO:0000313" key="3">
    <source>
        <dbReference type="Proteomes" id="UP001168363"/>
    </source>
</evidence>
<dbReference type="RefSeq" id="WP_302708327.1">
    <property type="nucleotide sequence ID" value="NZ_JAULSC010000010.1"/>
</dbReference>
<protein>
    <submittedName>
        <fullName evidence="2">Uncharacterized protein</fullName>
    </submittedName>
</protein>
<evidence type="ECO:0000313" key="2">
    <source>
        <dbReference type="EMBL" id="MDO3396337.1"/>
    </source>
</evidence>
<dbReference type="Proteomes" id="UP001168363">
    <property type="component" value="Unassembled WGS sequence"/>
</dbReference>
<keyword evidence="3" id="KW-1185">Reference proteome</keyword>
<accession>A0ABT8TQW5</accession>
<comment type="caution">
    <text evidence="2">The sequence shown here is derived from an EMBL/GenBank/DDBJ whole genome shotgun (WGS) entry which is preliminary data.</text>
</comment>
<evidence type="ECO:0000256" key="1">
    <source>
        <dbReference type="SAM" id="MobiDB-lite"/>
    </source>
</evidence>
<organism evidence="2 3">
    <name type="scientific">Nocardioides cremeus</name>
    <dbReference type="NCBI Taxonomy" id="3058044"/>
    <lineage>
        <taxon>Bacteria</taxon>
        <taxon>Bacillati</taxon>
        <taxon>Actinomycetota</taxon>
        <taxon>Actinomycetes</taxon>
        <taxon>Propionibacteriales</taxon>
        <taxon>Nocardioidaceae</taxon>
        <taxon>Nocardioides</taxon>
    </lineage>
</organism>
<name>A0ABT8TQW5_9ACTN</name>
<dbReference type="EMBL" id="JAULSC010000010">
    <property type="protein sequence ID" value="MDO3396337.1"/>
    <property type="molecule type" value="Genomic_DNA"/>
</dbReference>
<dbReference type="Gene3D" id="3.40.830.10">
    <property type="entry name" value="LigB-like"/>
    <property type="match status" value="1"/>
</dbReference>
<proteinExistence type="predicted"/>
<feature type="region of interest" description="Disordered" evidence="1">
    <location>
        <begin position="59"/>
        <end position="78"/>
    </location>
</feature>